<dbReference type="SUPFAM" id="SSF53474">
    <property type="entry name" value="alpha/beta-Hydrolases"/>
    <property type="match status" value="1"/>
</dbReference>
<dbReference type="OrthoDB" id="5902829at2"/>
<dbReference type="Gene3D" id="3.40.50.1820">
    <property type="entry name" value="alpha/beta hydrolase"/>
    <property type="match status" value="1"/>
</dbReference>
<sequence>MKINTVASPSDGIRLGGDLYLPEGATGPVSTVATAPGFRGVKEPLMPAYATALNETGIAVLSFDYAGVGESEGEPRQRMDLDAQQRG</sequence>
<evidence type="ECO:0000313" key="2">
    <source>
        <dbReference type="Proteomes" id="UP000242444"/>
    </source>
</evidence>
<protein>
    <recommendedName>
        <fullName evidence="3">Alpha/beta hydrolase</fullName>
    </recommendedName>
</protein>
<name>A0A263DB20_9PSEU</name>
<proteinExistence type="predicted"/>
<evidence type="ECO:0008006" key="3">
    <source>
        <dbReference type="Google" id="ProtNLM"/>
    </source>
</evidence>
<dbReference type="AlphaFoldDB" id="A0A263DB20"/>
<organism evidence="1 2">
    <name type="scientific">Amycolatopsis antarctica</name>
    <dbReference type="NCBI Taxonomy" id="1854586"/>
    <lineage>
        <taxon>Bacteria</taxon>
        <taxon>Bacillati</taxon>
        <taxon>Actinomycetota</taxon>
        <taxon>Actinomycetes</taxon>
        <taxon>Pseudonocardiales</taxon>
        <taxon>Pseudonocardiaceae</taxon>
        <taxon>Amycolatopsis</taxon>
    </lineage>
</organism>
<dbReference type="InterPro" id="IPR051411">
    <property type="entry name" value="Polyketide_trans_af380"/>
</dbReference>
<accession>A0A263DB20</accession>
<dbReference type="RefSeq" id="WP_094860472.1">
    <property type="nucleotide sequence ID" value="NZ_NKYE01000001.1"/>
</dbReference>
<reference evidence="1 2" key="1">
    <citation type="submission" date="2017-07" db="EMBL/GenBank/DDBJ databases">
        <title>Amycolatopsis antarcticus sp. nov., isolated from the surface of an Antarcticus brown macroalga.</title>
        <authorList>
            <person name="Wang J."/>
            <person name="Leiva S."/>
            <person name="Huang J."/>
            <person name="Huang Y."/>
        </authorList>
    </citation>
    <scope>NUCLEOTIDE SEQUENCE [LARGE SCALE GENOMIC DNA]</scope>
    <source>
        <strain evidence="1 2">AU-G6</strain>
    </source>
</reference>
<evidence type="ECO:0000313" key="1">
    <source>
        <dbReference type="EMBL" id="OZM74686.1"/>
    </source>
</evidence>
<gene>
    <name evidence="1" type="ORF">CFN78_00075</name>
</gene>
<dbReference type="InParanoid" id="A0A263DB20"/>
<keyword evidence="2" id="KW-1185">Reference proteome</keyword>
<dbReference type="EMBL" id="NKYE01000001">
    <property type="protein sequence ID" value="OZM74686.1"/>
    <property type="molecule type" value="Genomic_DNA"/>
</dbReference>
<comment type="caution">
    <text evidence="1">The sequence shown here is derived from an EMBL/GenBank/DDBJ whole genome shotgun (WGS) entry which is preliminary data.</text>
</comment>
<dbReference type="InterPro" id="IPR029058">
    <property type="entry name" value="AB_hydrolase_fold"/>
</dbReference>
<dbReference type="Proteomes" id="UP000242444">
    <property type="component" value="Unassembled WGS sequence"/>
</dbReference>
<dbReference type="PANTHER" id="PTHR47751:SF2">
    <property type="entry name" value="DLTD N-TERMINAL DOMAIN PROTEIN (AFU_ORTHOLOGUE AFUA_8G00380)-RELATED"/>
    <property type="match status" value="1"/>
</dbReference>
<dbReference type="PANTHER" id="PTHR47751">
    <property type="entry name" value="SUPERFAMILY HYDROLASE, PUTATIVE (AFU_ORTHOLOGUE AFUA_2G16580)-RELATED"/>
    <property type="match status" value="1"/>
</dbReference>